<gene>
    <name evidence="2" type="ORF">NCTC8139_02606</name>
</gene>
<evidence type="ECO:0000313" key="2">
    <source>
        <dbReference type="EMBL" id="VFA89047.1"/>
    </source>
</evidence>
<accession>A0ABD7V423</accession>
<reference evidence="2 3" key="1">
    <citation type="submission" date="2019-02" db="EMBL/GenBank/DDBJ databases">
        <authorList>
            <consortium name="Pathogen Informatics"/>
        </authorList>
    </citation>
    <scope>NUCLEOTIDE SEQUENCE [LARGE SCALE GENOMIC DNA]</scope>
    <source>
        <strain evidence="2 3">3012STDY6756503</strain>
    </source>
</reference>
<keyword evidence="2" id="KW-0378">Hydrolase</keyword>
<dbReference type="InterPro" id="IPR036412">
    <property type="entry name" value="HAD-like_sf"/>
</dbReference>
<evidence type="ECO:0000313" key="3">
    <source>
        <dbReference type="Proteomes" id="UP000360750"/>
    </source>
</evidence>
<evidence type="ECO:0000256" key="1">
    <source>
        <dbReference type="SAM" id="MobiDB-lite"/>
    </source>
</evidence>
<comment type="caution">
    <text evidence="2">The sequence shown here is derived from an EMBL/GenBank/DDBJ whole genome shotgun (WGS) entry which is preliminary data.</text>
</comment>
<protein>
    <submittedName>
        <fullName evidence="2">Predicted hydrolase (HAD superfamily)</fullName>
    </submittedName>
</protein>
<feature type="compositionally biased region" description="Basic and acidic residues" evidence="1">
    <location>
        <begin position="296"/>
        <end position="306"/>
    </location>
</feature>
<dbReference type="AlphaFoldDB" id="A0ABD7V423"/>
<dbReference type="Proteomes" id="UP000360750">
    <property type="component" value="Unassembled WGS sequence"/>
</dbReference>
<dbReference type="GO" id="GO:0016787">
    <property type="term" value="F:hydrolase activity"/>
    <property type="evidence" value="ECO:0007669"/>
    <property type="project" value="UniProtKB-KW"/>
</dbReference>
<organism evidence="2 3">
    <name type="scientific">Gordonia paraffinivorans</name>
    <dbReference type="NCBI Taxonomy" id="175628"/>
    <lineage>
        <taxon>Bacteria</taxon>
        <taxon>Bacillati</taxon>
        <taxon>Actinomycetota</taxon>
        <taxon>Actinomycetes</taxon>
        <taxon>Mycobacteriales</taxon>
        <taxon>Gordoniaceae</taxon>
        <taxon>Gordonia</taxon>
    </lineage>
</organism>
<feature type="region of interest" description="Disordered" evidence="1">
    <location>
        <begin position="285"/>
        <end position="306"/>
    </location>
</feature>
<proteinExistence type="predicted"/>
<dbReference type="SUPFAM" id="SSF56784">
    <property type="entry name" value="HAD-like"/>
    <property type="match status" value="1"/>
</dbReference>
<dbReference type="EMBL" id="CAACYD010000006">
    <property type="protein sequence ID" value="VFA89047.1"/>
    <property type="molecule type" value="Genomic_DNA"/>
</dbReference>
<dbReference type="Gene3D" id="3.40.50.1000">
    <property type="entry name" value="HAD superfamily/HAD-like"/>
    <property type="match status" value="1"/>
</dbReference>
<name>A0ABD7V423_9ACTN</name>
<sequence>MSAGVGPASALVATDLDRTLIYSEAAMGADQFARLDTVCVEIYRGGPLSYMTTTAVELLAQLAAEVPVVPTTTRSPAQYERITLPGAPFRHAVVSNGGRILVDGEDDADWRRHIERVVIASGAGLDEMLTELRRRIDDSWVRSLRTADDLFCYLVVEPDAQPEAFLPDWREWCERRGWTASQQGRKIYTTPRALTKSSAVAEVRRRLVDDELLAADARLHAAGDGRLDTDLLSYADLAIRPRHGELESLGWTIPGLEVTAGTGALAGVEILEWFLRSVHDPGFTPARSELTASGPARRDVRAGGTN</sequence>
<dbReference type="InterPro" id="IPR023214">
    <property type="entry name" value="HAD_sf"/>
</dbReference>